<feature type="transmembrane region" description="Helical" evidence="10">
    <location>
        <begin position="351"/>
        <end position="373"/>
    </location>
</feature>
<dbReference type="InterPro" id="IPR003148">
    <property type="entry name" value="RCK_N"/>
</dbReference>
<evidence type="ECO:0000256" key="4">
    <source>
        <dbReference type="ARBA" id="ARBA00022538"/>
    </source>
</evidence>
<feature type="transmembrane region" description="Helical" evidence="10">
    <location>
        <begin position="32"/>
        <end position="53"/>
    </location>
</feature>
<feature type="transmembrane region" description="Helical" evidence="10">
    <location>
        <begin position="327"/>
        <end position="345"/>
    </location>
</feature>
<feature type="transmembrane region" description="Helical" evidence="10">
    <location>
        <begin position="116"/>
        <end position="134"/>
    </location>
</feature>
<dbReference type="Proteomes" id="UP000286681">
    <property type="component" value="Unassembled WGS sequence"/>
</dbReference>
<reference evidence="12" key="1">
    <citation type="submission" date="2016-12" db="EMBL/GenBank/DDBJ databases">
        <title>Whole genome sequencing of Sphingomonas koreensis.</title>
        <authorList>
            <person name="Conlan S."/>
            <person name="Thomas P.J."/>
            <person name="Mullikin J."/>
            <person name="Palmore T.N."/>
            <person name="Frank K.M."/>
            <person name="Segre J.A."/>
        </authorList>
    </citation>
    <scope>NUCLEOTIDE SEQUENCE</scope>
    <source>
        <strain evidence="12">ABOJV</strain>
        <plasmid evidence="12">tig00000001</plasmid>
    </source>
</reference>
<keyword evidence="5 10" id="KW-0812">Transmembrane</keyword>
<keyword evidence="8" id="KW-0406">Ion transport</keyword>
<reference evidence="13 15" key="3">
    <citation type="submission" date="2018-07" db="EMBL/GenBank/DDBJ databases">
        <title>Genomic and Epidemiologic Investigation of an Indolent Hospital Outbreak.</title>
        <authorList>
            <person name="Johnson R.C."/>
            <person name="Deming C."/>
            <person name="Conlan S."/>
            <person name="Zellmer C.J."/>
            <person name="Michelin A.V."/>
            <person name="Lee-Lin S."/>
            <person name="Thomas P.J."/>
            <person name="Park M."/>
            <person name="Weingarten R.A."/>
            <person name="Less J."/>
            <person name="Dekker J.P."/>
            <person name="Frank K.M."/>
            <person name="Musser K.A."/>
            <person name="Mcquiston J.R."/>
            <person name="Henderson D.K."/>
            <person name="Lau A.F."/>
            <person name="Palmore T.N."/>
            <person name="Segre J.A."/>
        </authorList>
    </citation>
    <scope>NUCLEOTIDE SEQUENCE [LARGE SCALE GENOMIC DNA]</scope>
    <source>
        <strain evidence="13 15">SK-NIH.Env10_0317</strain>
    </source>
</reference>
<protein>
    <submittedName>
        <fullName evidence="12">Sodium:proton exchanger</fullName>
    </submittedName>
</protein>
<dbReference type="GO" id="GO:0015297">
    <property type="term" value="F:antiporter activity"/>
    <property type="evidence" value="ECO:0007669"/>
    <property type="project" value="UniProtKB-KW"/>
</dbReference>
<dbReference type="InterPro" id="IPR006153">
    <property type="entry name" value="Cation/H_exchanger_TM"/>
</dbReference>
<keyword evidence="3" id="KW-0050">Antiport</keyword>
<dbReference type="Gene3D" id="1.20.1530.20">
    <property type="match status" value="1"/>
</dbReference>
<evidence type="ECO:0000256" key="2">
    <source>
        <dbReference type="ARBA" id="ARBA00022448"/>
    </source>
</evidence>
<dbReference type="PANTHER" id="PTHR46157:SF4">
    <property type="entry name" value="K(+) EFFLUX ANTIPORTER 3, CHLOROPLASTIC"/>
    <property type="match status" value="1"/>
</dbReference>
<dbReference type="Gene3D" id="3.40.50.720">
    <property type="entry name" value="NAD(P)-binding Rossmann-like Domain"/>
    <property type="match status" value="1"/>
</dbReference>
<evidence type="ECO:0000256" key="5">
    <source>
        <dbReference type="ARBA" id="ARBA00022692"/>
    </source>
</evidence>
<evidence type="ECO:0000259" key="11">
    <source>
        <dbReference type="PROSITE" id="PS51201"/>
    </source>
</evidence>
<dbReference type="Pfam" id="PF00999">
    <property type="entry name" value="Na_H_Exchanger"/>
    <property type="match status" value="1"/>
</dbReference>
<reference evidence="14" key="2">
    <citation type="submission" date="2016-12" db="EMBL/GenBank/DDBJ databases">
        <title>Whole genome sequencing of Sphingomonas sp. ABOJV.</title>
        <authorList>
            <person name="Conlan S."/>
            <person name="Thomas P.J."/>
            <person name="Mullikin J."/>
            <person name="Palmore T.N."/>
            <person name="Frank K.M."/>
            <person name="Segre J.A."/>
        </authorList>
    </citation>
    <scope>NUCLEOTIDE SEQUENCE [LARGE SCALE GENOMIC DNA]</scope>
    <source>
        <strain evidence="14">ABOJV</strain>
        <plasmid evidence="14">Plasmid tig00000001</plasmid>
    </source>
</reference>
<dbReference type="SUPFAM" id="SSF51735">
    <property type="entry name" value="NAD(P)-binding Rossmann-fold domains"/>
    <property type="match status" value="1"/>
</dbReference>
<evidence type="ECO:0000256" key="10">
    <source>
        <dbReference type="SAM" id="Phobius"/>
    </source>
</evidence>
<feature type="transmembrane region" description="Helical" evidence="10">
    <location>
        <begin position="146"/>
        <end position="167"/>
    </location>
</feature>
<dbReference type="GO" id="GO:0006813">
    <property type="term" value="P:potassium ion transport"/>
    <property type="evidence" value="ECO:0007669"/>
    <property type="project" value="UniProtKB-KW"/>
</dbReference>
<dbReference type="GeneID" id="44135323"/>
<evidence type="ECO:0000313" key="14">
    <source>
        <dbReference type="Proteomes" id="UP000185161"/>
    </source>
</evidence>
<keyword evidence="9 10" id="KW-0472">Membrane</keyword>
<evidence type="ECO:0000256" key="8">
    <source>
        <dbReference type="ARBA" id="ARBA00023065"/>
    </source>
</evidence>
<sequence length="563" mass="59463">MQDLLITSFSLLAACTFAAVVAAILRMPTLTGYLAVGALLGPSAAGILIPGGALDFLSELGVALLLFLVGLEFSLGHFWLIRKTVLTAGALQMVVVAAPLALGLTWLGLPARDASLLGVAAAMSSTALVSRQLADQGELTTRHGRSAIAVLVFQDLAAVPLLAIMAIWARGGDPKFENVLIEVLAVLALFVVCALGSRRLLHGLLRWVASRDHEESFVLCSLCVVVASAAGAHAIGVSAALGAFLAGIVLGESDFRHRMEKHLRPFRDVLSGVFFVGIGSRLDFAQVVTTPGATMAWLLALVPIKIILNTLALRATRMSALDAWRTGILLGHGGEFALLLLGIVLQQGLIAASVVQPMLLALVLSMALAPLLIRMHDMLALLLSRSRGLKPPPQAEEGAIATTAKSLRNHVIICGAGELGRDLSRILTQAGISHLLLESDDEEVAAARATGAPVHHGDASRPETLQAAGLEDACLVVLTFAQISPARRIIKTVHRFRPTLDLVVTCSRENEISALNAFPNVYLYRESFAAAIGIARQIMLHLGKADDLAVRSSLDQPPFPTAV</sequence>
<keyword evidence="2" id="KW-0813">Transport</keyword>
<dbReference type="InterPro" id="IPR038770">
    <property type="entry name" value="Na+/solute_symporter_sf"/>
</dbReference>
<dbReference type="GO" id="GO:0005886">
    <property type="term" value="C:plasma membrane"/>
    <property type="evidence" value="ECO:0007669"/>
    <property type="project" value="TreeGrafter"/>
</dbReference>
<dbReference type="GO" id="GO:1902600">
    <property type="term" value="P:proton transmembrane transport"/>
    <property type="evidence" value="ECO:0007669"/>
    <property type="project" value="InterPro"/>
</dbReference>
<accession>A0A1L6JHG5</accession>
<evidence type="ECO:0000313" key="15">
    <source>
        <dbReference type="Proteomes" id="UP000286681"/>
    </source>
</evidence>
<evidence type="ECO:0000256" key="9">
    <source>
        <dbReference type="ARBA" id="ARBA00023136"/>
    </source>
</evidence>
<evidence type="ECO:0000256" key="6">
    <source>
        <dbReference type="ARBA" id="ARBA00022958"/>
    </source>
</evidence>
<keyword evidence="4" id="KW-0633">Potassium transport</keyword>
<evidence type="ECO:0000256" key="1">
    <source>
        <dbReference type="ARBA" id="ARBA00004141"/>
    </source>
</evidence>
<geneLocation type="plasmid" evidence="12 14">
    <name>tig00000001</name>
</geneLocation>
<dbReference type="AlphaFoldDB" id="A0A1L6JHG5"/>
<evidence type="ECO:0000256" key="7">
    <source>
        <dbReference type="ARBA" id="ARBA00022989"/>
    </source>
</evidence>
<feature type="domain" description="RCK N-terminal" evidence="11">
    <location>
        <begin position="408"/>
        <end position="534"/>
    </location>
</feature>
<dbReference type="InterPro" id="IPR036291">
    <property type="entry name" value="NAD(P)-bd_dom_sf"/>
</dbReference>
<feature type="transmembrane region" description="Helical" evidence="10">
    <location>
        <begin position="217"/>
        <end position="248"/>
    </location>
</feature>
<keyword evidence="7 10" id="KW-1133">Transmembrane helix</keyword>
<organism evidence="12 14">
    <name type="scientific">Sphingomonas koreensis</name>
    <dbReference type="NCBI Taxonomy" id="93064"/>
    <lineage>
        <taxon>Bacteria</taxon>
        <taxon>Pseudomonadati</taxon>
        <taxon>Pseudomonadota</taxon>
        <taxon>Alphaproteobacteria</taxon>
        <taxon>Sphingomonadales</taxon>
        <taxon>Sphingomonadaceae</taxon>
        <taxon>Sphingomonas</taxon>
    </lineage>
</organism>
<feature type="transmembrane region" description="Helical" evidence="10">
    <location>
        <begin position="295"/>
        <end position="315"/>
    </location>
</feature>
<keyword evidence="6" id="KW-0630">Potassium</keyword>
<feature type="transmembrane region" description="Helical" evidence="10">
    <location>
        <begin position="60"/>
        <end position="80"/>
    </location>
</feature>
<keyword evidence="12" id="KW-0614">Plasmid</keyword>
<name>A0A1L6JHG5_9SPHN</name>
<dbReference type="KEGG" id="skr:BRX40_22415"/>
<dbReference type="Pfam" id="PF02254">
    <property type="entry name" value="TrkA_N"/>
    <property type="match status" value="1"/>
</dbReference>
<dbReference type="PROSITE" id="PS51201">
    <property type="entry name" value="RCK_N"/>
    <property type="match status" value="1"/>
</dbReference>
<dbReference type="RefSeq" id="WP_075153431.1">
    <property type="nucleotide sequence ID" value="NZ_CP018821.1"/>
</dbReference>
<dbReference type="EMBL" id="CP018821">
    <property type="protein sequence ID" value="APR55353.1"/>
    <property type="molecule type" value="Genomic_DNA"/>
</dbReference>
<comment type="subcellular location">
    <subcellularLocation>
        <location evidence="1">Membrane</location>
        <topology evidence="1">Multi-pass membrane protein</topology>
    </subcellularLocation>
</comment>
<keyword evidence="14" id="KW-1185">Reference proteome</keyword>
<evidence type="ECO:0000256" key="3">
    <source>
        <dbReference type="ARBA" id="ARBA00022449"/>
    </source>
</evidence>
<evidence type="ECO:0000313" key="13">
    <source>
        <dbReference type="EMBL" id="RSV00123.1"/>
    </source>
</evidence>
<feature type="transmembrane region" description="Helical" evidence="10">
    <location>
        <begin position="179"/>
        <end position="197"/>
    </location>
</feature>
<evidence type="ECO:0000313" key="12">
    <source>
        <dbReference type="EMBL" id="APR55353.1"/>
    </source>
</evidence>
<dbReference type="Proteomes" id="UP000185161">
    <property type="component" value="Plasmid tig00000001"/>
</dbReference>
<dbReference type="EMBL" id="QQWO01000019">
    <property type="protein sequence ID" value="RSV00123.1"/>
    <property type="molecule type" value="Genomic_DNA"/>
</dbReference>
<dbReference type="PANTHER" id="PTHR46157">
    <property type="entry name" value="K(+) EFFLUX ANTIPORTER 3, CHLOROPLASTIC"/>
    <property type="match status" value="1"/>
</dbReference>
<gene>
    <name evidence="12" type="ORF">BRX40_22415</name>
    <name evidence="13" type="ORF">CA257_18490</name>
</gene>
<proteinExistence type="predicted"/>
<feature type="transmembrane region" description="Helical" evidence="10">
    <location>
        <begin position="86"/>
        <end position="109"/>
    </location>
</feature>